<keyword evidence="4" id="KW-1185">Reference proteome</keyword>
<gene>
    <name evidence="3" type="ORF">ACEWY4_017473</name>
</gene>
<dbReference type="Proteomes" id="UP001591681">
    <property type="component" value="Unassembled WGS sequence"/>
</dbReference>
<dbReference type="Pfam" id="PF13873">
    <property type="entry name" value="Myb_DNA-bind_5"/>
    <property type="match status" value="1"/>
</dbReference>
<evidence type="ECO:0000256" key="1">
    <source>
        <dbReference type="SAM" id="Coils"/>
    </source>
</evidence>
<evidence type="ECO:0000259" key="2">
    <source>
        <dbReference type="Pfam" id="PF13873"/>
    </source>
</evidence>
<accession>A0ABD1JH70</accession>
<proteinExistence type="predicted"/>
<dbReference type="EMBL" id="JBHFQA010000015">
    <property type="protein sequence ID" value="KAL2086414.1"/>
    <property type="molecule type" value="Genomic_DNA"/>
</dbReference>
<evidence type="ECO:0000313" key="3">
    <source>
        <dbReference type="EMBL" id="KAL2086414.1"/>
    </source>
</evidence>
<comment type="caution">
    <text evidence="3">The sequence shown here is derived from an EMBL/GenBank/DDBJ whole genome shotgun (WGS) entry which is preliminary data.</text>
</comment>
<protein>
    <recommendedName>
        <fullName evidence="2">Myb/SANT-like DNA-binding domain-containing protein</fullName>
    </recommendedName>
</protein>
<organism evidence="3 4">
    <name type="scientific">Coilia grayii</name>
    <name type="common">Gray's grenadier anchovy</name>
    <dbReference type="NCBI Taxonomy" id="363190"/>
    <lineage>
        <taxon>Eukaryota</taxon>
        <taxon>Metazoa</taxon>
        <taxon>Chordata</taxon>
        <taxon>Craniata</taxon>
        <taxon>Vertebrata</taxon>
        <taxon>Euteleostomi</taxon>
        <taxon>Actinopterygii</taxon>
        <taxon>Neopterygii</taxon>
        <taxon>Teleostei</taxon>
        <taxon>Clupei</taxon>
        <taxon>Clupeiformes</taxon>
        <taxon>Clupeoidei</taxon>
        <taxon>Engraulidae</taxon>
        <taxon>Coilinae</taxon>
        <taxon>Coilia</taxon>
    </lineage>
</organism>
<dbReference type="PANTHER" id="PTHR23098:SF16">
    <property type="entry name" value="REGULATORY PROTEIN ZESTE"/>
    <property type="match status" value="1"/>
</dbReference>
<keyword evidence="1" id="KW-0175">Coiled coil</keyword>
<feature type="coiled-coil region" evidence="1">
    <location>
        <begin position="165"/>
        <end position="197"/>
    </location>
</feature>
<name>A0ABD1JH70_9TELE</name>
<dbReference type="InterPro" id="IPR028002">
    <property type="entry name" value="Myb_DNA-bind_5"/>
</dbReference>
<dbReference type="AlphaFoldDB" id="A0ABD1JH70"/>
<dbReference type="PANTHER" id="PTHR23098">
    <property type="entry name" value="AGAP001331-PA-RELATED"/>
    <property type="match status" value="1"/>
</dbReference>
<evidence type="ECO:0000313" key="4">
    <source>
        <dbReference type="Proteomes" id="UP001591681"/>
    </source>
</evidence>
<sequence length="208" mass="23897">MDKQRRALNFKPDEIETLVALVEESKDVLFGRFSSSLTKEAKEREWQKIASAVSAVSGVHWDAEAVKKKIITLTSQTKKKAVMVGKEQKKTGGGSASATPLTPAETRVLGLVSPVNYEGKHRLFSVFLCEPIAYYAIQPQDLVLIFFSFLAEKKQKQQMSDFQALLEIEREKLELCRQRLRLEKERLALKREKFEWEKGRERKCSFEI</sequence>
<feature type="domain" description="Myb/SANT-like DNA-binding" evidence="2">
    <location>
        <begin position="6"/>
        <end position="81"/>
    </location>
</feature>
<reference evidence="3 4" key="1">
    <citation type="submission" date="2024-09" db="EMBL/GenBank/DDBJ databases">
        <title>A chromosome-level genome assembly of Gray's grenadier anchovy, Coilia grayii.</title>
        <authorList>
            <person name="Fu Z."/>
        </authorList>
    </citation>
    <scope>NUCLEOTIDE SEQUENCE [LARGE SCALE GENOMIC DNA]</scope>
    <source>
        <strain evidence="3">G4</strain>
        <tissue evidence="3">Muscle</tissue>
    </source>
</reference>